<dbReference type="SUPFAM" id="SSF52058">
    <property type="entry name" value="L domain-like"/>
    <property type="match status" value="1"/>
</dbReference>
<sequence>MCNIISLSEDIDLCNGCSDTEMCVLEVGASSLTCGCRSVWSGDECNQIYQVYIPDENIRTEVCDLAGYDILTDPYCDISPYEMANINGGEYPLVDSSFDIEGLQYLINVYRVKIFGSGTTLDSIIPISSLNQMTYIEIYGLPSLDSSSGFNSLTRLMRLQFVWVVNNNYLYDVSVFFRAIGMDELVISYASNDYLYFSPVCRSETDSEFWTFIKTVFPRHNPNLTSRETITFPNNCPINEDPGNISESYSCFESNPDLCPSVVVNEVYNNIVQEKQCAFIAKEGSDGECYTVHDDNIRQYLKDYCLSETDPEMNGIISVATMRSKLTCSSLSLSEVVSSSSSSVSTVDEITTLQGLEYAQGTDSNGESIGLTSLNIDGYDLSGDINENAEYDKLVVQILARALDYTNVYYGNIVSGLNYLSVSRCGIYNIGDILDYTPIHSEDPTTEPFKLTYLDLSNNNISDVSVLITSSMFPEDVLLYLDISDNYICDIEHARNELSSYFSQAVIYSYHQTCPCEGSMSFSSHKTCRQRSDGEYQVECWDGYYLDINTNECIKACSEGASLDPADDSLCVSDASVSFDNAIRCQVCEHKDDVVSIVDASGAVYCSDSCSSGWYGFSCDQQCPVSLATQQACNGSCFGTCDSSSHQCTCT</sequence>
<keyword evidence="2" id="KW-1185">Reference proteome</keyword>
<accession>A0ABQ5KAN4</accession>
<gene>
    <name evidence="1" type="ORF">ADUPG1_000304</name>
</gene>
<dbReference type="Gene3D" id="3.80.10.10">
    <property type="entry name" value="Ribonuclease Inhibitor"/>
    <property type="match status" value="1"/>
</dbReference>
<dbReference type="InterPro" id="IPR032675">
    <property type="entry name" value="LRR_dom_sf"/>
</dbReference>
<dbReference type="InterPro" id="IPR001611">
    <property type="entry name" value="Leu-rich_rpt"/>
</dbReference>
<feature type="non-terminal residue" evidence="1">
    <location>
        <position position="651"/>
    </location>
</feature>
<reference evidence="1" key="1">
    <citation type="submission" date="2022-03" db="EMBL/GenBank/DDBJ databases">
        <title>Draft genome sequence of Aduncisulcus paluster, a free-living microaerophilic Fornicata.</title>
        <authorList>
            <person name="Yuyama I."/>
            <person name="Kume K."/>
            <person name="Tamura T."/>
            <person name="Inagaki Y."/>
            <person name="Hashimoto T."/>
        </authorList>
    </citation>
    <scope>NUCLEOTIDE SEQUENCE</scope>
    <source>
        <strain evidence="1">NY0171</strain>
    </source>
</reference>
<protein>
    <recommendedName>
        <fullName evidence="3">EGF-like domain-containing protein</fullName>
    </recommendedName>
</protein>
<organism evidence="1 2">
    <name type="scientific">Aduncisulcus paluster</name>
    <dbReference type="NCBI Taxonomy" id="2918883"/>
    <lineage>
        <taxon>Eukaryota</taxon>
        <taxon>Metamonada</taxon>
        <taxon>Carpediemonas-like organisms</taxon>
        <taxon>Aduncisulcus</taxon>
    </lineage>
</organism>
<dbReference type="PROSITE" id="PS51450">
    <property type="entry name" value="LRR"/>
    <property type="match status" value="1"/>
</dbReference>
<proteinExistence type="predicted"/>
<name>A0ABQ5KAN4_9EUKA</name>
<dbReference type="Proteomes" id="UP001057375">
    <property type="component" value="Unassembled WGS sequence"/>
</dbReference>
<evidence type="ECO:0000313" key="1">
    <source>
        <dbReference type="EMBL" id="GKT27946.1"/>
    </source>
</evidence>
<evidence type="ECO:0008006" key="3">
    <source>
        <dbReference type="Google" id="ProtNLM"/>
    </source>
</evidence>
<dbReference type="EMBL" id="BQXS01000112">
    <property type="protein sequence ID" value="GKT27946.1"/>
    <property type="molecule type" value="Genomic_DNA"/>
</dbReference>
<comment type="caution">
    <text evidence="1">The sequence shown here is derived from an EMBL/GenBank/DDBJ whole genome shotgun (WGS) entry which is preliminary data.</text>
</comment>
<dbReference type="SUPFAM" id="SSF52075">
    <property type="entry name" value="Outer arm dynein light chain 1"/>
    <property type="match status" value="1"/>
</dbReference>
<evidence type="ECO:0000313" key="2">
    <source>
        <dbReference type="Proteomes" id="UP001057375"/>
    </source>
</evidence>